<dbReference type="GO" id="GO:0019894">
    <property type="term" value="F:kinesin binding"/>
    <property type="evidence" value="ECO:0007669"/>
    <property type="project" value="TreeGrafter"/>
</dbReference>
<proteinExistence type="inferred from homology"/>
<dbReference type="RefSeq" id="XP_022624985.1">
    <property type="nucleotide sequence ID" value="XM_022769264.1"/>
</dbReference>
<dbReference type="GO" id="GO:0016887">
    <property type="term" value="F:ATP hydrolysis activity"/>
    <property type="evidence" value="ECO:0007669"/>
    <property type="project" value="InterPro"/>
</dbReference>
<dbReference type="InterPro" id="IPR049337">
    <property type="entry name" value="TOR1A_C"/>
</dbReference>
<reference evidence="12" key="1">
    <citation type="submission" date="2025-08" db="UniProtKB">
        <authorList>
            <consortium name="Ensembl"/>
        </authorList>
    </citation>
    <scope>IDENTIFICATION</scope>
</reference>
<dbReference type="Pfam" id="PF06309">
    <property type="entry name" value="Torsin"/>
    <property type="match status" value="1"/>
</dbReference>
<evidence type="ECO:0000256" key="1">
    <source>
        <dbReference type="ARBA" id="ARBA00004319"/>
    </source>
</evidence>
<dbReference type="InterPro" id="IPR003593">
    <property type="entry name" value="AAA+_ATPase"/>
</dbReference>
<feature type="domain" description="AAA+ ATPase" evidence="11">
    <location>
        <begin position="100"/>
        <end position="242"/>
    </location>
</feature>
<accession>A0A3B4VFP4</accession>
<keyword evidence="7" id="KW-0325">Glycoprotein</keyword>
<dbReference type="GeneTree" id="ENSGT00950000182888"/>
<evidence type="ECO:0000313" key="12">
    <source>
        <dbReference type="Ensembl" id="ENSSDUP00000029489.1"/>
    </source>
</evidence>
<reference evidence="12" key="2">
    <citation type="submission" date="2025-09" db="UniProtKB">
        <authorList>
            <consortium name="Ensembl"/>
        </authorList>
    </citation>
    <scope>IDENTIFICATION</scope>
</reference>
<evidence type="ECO:0000256" key="4">
    <source>
        <dbReference type="ARBA" id="ARBA00022741"/>
    </source>
</evidence>
<evidence type="ECO:0000256" key="3">
    <source>
        <dbReference type="ARBA" id="ARBA00022729"/>
    </source>
</evidence>
<sequence>MKPRKQHVLLLWMLVCTGVAEASEYVAAAAVVGVVATLTGVVYRYQNIYCYYECCGRQWISFNWQGFADDLDLKLFGQHIAAHSILKAVEGFMSNNNPKKPLVLSLHGSTGTGKNFASQLIAENIYKEGIKSRFFHVFSATHHFPHPKQHLHTYKIRLKQWLKEGITDCERSMFIFDEVDKMDPNLMDSIKPYLDYYDKLDGVSYQKAIFIFLSNEGGDVIAQTALDFKKAGRRREAIKLVDLETPLSLSLFNNTQSGFFRSSLISKKMVDYFIPFLPLEYNHVIQCVKAEMKTRGILPNPDVAERLAKDLVYFPKSERIFSTIGCKTVDKKLHFYL</sequence>
<keyword evidence="4 9" id="KW-0547">Nucleotide-binding</keyword>
<dbReference type="GO" id="GO:0005524">
    <property type="term" value="F:ATP binding"/>
    <property type="evidence" value="ECO:0007669"/>
    <property type="project" value="UniProtKB-KW"/>
</dbReference>
<dbReference type="PANTHER" id="PTHR10760:SF14">
    <property type="entry name" value="TORSIN-1B"/>
    <property type="match status" value="1"/>
</dbReference>
<dbReference type="SMART" id="SM00382">
    <property type="entry name" value="AAA"/>
    <property type="match status" value="1"/>
</dbReference>
<dbReference type="KEGG" id="sdu:111239394"/>
<evidence type="ECO:0000256" key="6">
    <source>
        <dbReference type="ARBA" id="ARBA00022840"/>
    </source>
</evidence>
<dbReference type="Pfam" id="PF21376">
    <property type="entry name" value="TOR1A_C"/>
    <property type="match status" value="1"/>
</dbReference>
<keyword evidence="5 8" id="KW-0256">Endoplasmic reticulum</keyword>
<dbReference type="GO" id="GO:0034504">
    <property type="term" value="P:protein localization to nucleus"/>
    <property type="evidence" value="ECO:0007669"/>
    <property type="project" value="TreeGrafter"/>
</dbReference>
<dbReference type="GO" id="GO:0005635">
    <property type="term" value="C:nuclear envelope"/>
    <property type="evidence" value="ECO:0007669"/>
    <property type="project" value="TreeGrafter"/>
</dbReference>
<evidence type="ECO:0000256" key="8">
    <source>
        <dbReference type="PIRNR" id="PIRNR038079"/>
    </source>
</evidence>
<keyword evidence="13" id="KW-1185">Reference proteome</keyword>
<dbReference type="GO" id="GO:0071763">
    <property type="term" value="P:nuclear membrane organization"/>
    <property type="evidence" value="ECO:0007669"/>
    <property type="project" value="TreeGrafter"/>
</dbReference>
<dbReference type="InterPro" id="IPR010448">
    <property type="entry name" value="Torsin"/>
</dbReference>
<dbReference type="STRING" id="41447.ENSSDUP00000029489"/>
<evidence type="ECO:0000313" key="13">
    <source>
        <dbReference type="Proteomes" id="UP000261420"/>
    </source>
</evidence>
<dbReference type="FunFam" id="3.40.50.300:FF:002276">
    <property type="entry name" value="Torsin, putative"/>
    <property type="match status" value="1"/>
</dbReference>
<evidence type="ECO:0000259" key="11">
    <source>
        <dbReference type="SMART" id="SM00382"/>
    </source>
</evidence>
<dbReference type="InterPro" id="IPR027417">
    <property type="entry name" value="P-loop_NTPase"/>
</dbReference>
<dbReference type="Gene3D" id="3.40.50.300">
    <property type="entry name" value="P-loop containing nucleotide triphosphate hydrolases"/>
    <property type="match status" value="1"/>
</dbReference>
<evidence type="ECO:0000256" key="9">
    <source>
        <dbReference type="PIRSR" id="PIRSR038079-1"/>
    </source>
</evidence>
<dbReference type="InterPro" id="IPR017378">
    <property type="entry name" value="Torsin_1/2"/>
</dbReference>
<dbReference type="SUPFAM" id="SSF52540">
    <property type="entry name" value="P-loop containing nucleoside triphosphate hydrolases"/>
    <property type="match status" value="1"/>
</dbReference>
<keyword evidence="3 10" id="KW-0732">Signal</keyword>
<organism evidence="12 13">
    <name type="scientific">Seriola dumerili</name>
    <name type="common">Greater amberjack</name>
    <name type="synonym">Caranx dumerili</name>
    <dbReference type="NCBI Taxonomy" id="41447"/>
    <lineage>
        <taxon>Eukaryota</taxon>
        <taxon>Metazoa</taxon>
        <taxon>Chordata</taxon>
        <taxon>Craniata</taxon>
        <taxon>Vertebrata</taxon>
        <taxon>Euteleostomi</taxon>
        <taxon>Actinopterygii</taxon>
        <taxon>Neopterygii</taxon>
        <taxon>Teleostei</taxon>
        <taxon>Neoteleostei</taxon>
        <taxon>Acanthomorphata</taxon>
        <taxon>Carangaria</taxon>
        <taxon>Carangiformes</taxon>
        <taxon>Carangidae</taxon>
        <taxon>Seriola</taxon>
    </lineage>
</organism>
<evidence type="ECO:0000256" key="10">
    <source>
        <dbReference type="SAM" id="SignalP"/>
    </source>
</evidence>
<dbReference type="GeneID" id="111239394"/>
<dbReference type="PIRSF" id="PIRSF038079">
    <property type="entry name" value="Torsin_2A"/>
    <property type="match status" value="1"/>
</dbReference>
<keyword evidence="6 9" id="KW-0067">ATP-binding</keyword>
<name>A0A3B4VFP4_SERDU</name>
<feature type="signal peptide" evidence="10">
    <location>
        <begin position="1"/>
        <end position="22"/>
    </location>
</feature>
<evidence type="ECO:0000256" key="2">
    <source>
        <dbReference type="ARBA" id="ARBA00006235"/>
    </source>
</evidence>
<dbReference type="AlphaFoldDB" id="A0A3B4VFP4"/>
<evidence type="ECO:0000256" key="5">
    <source>
        <dbReference type="ARBA" id="ARBA00022824"/>
    </source>
</evidence>
<dbReference type="GO" id="GO:0005788">
    <property type="term" value="C:endoplasmic reticulum lumen"/>
    <property type="evidence" value="ECO:0007669"/>
    <property type="project" value="UniProtKB-SubCell"/>
</dbReference>
<dbReference type="PANTHER" id="PTHR10760">
    <property type="entry name" value="TORSIN"/>
    <property type="match status" value="1"/>
</dbReference>
<comment type="similarity">
    <text evidence="2 8">Belongs to the ClpA/ClpB family. Torsin subfamily.</text>
</comment>
<evidence type="ECO:0000256" key="7">
    <source>
        <dbReference type="ARBA" id="ARBA00023180"/>
    </source>
</evidence>
<dbReference type="Proteomes" id="UP000261420">
    <property type="component" value="Unplaced"/>
</dbReference>
<dbReference type="Ensembl" id="ENSSDUT00000029988.1">
    <property type="protein sequence ID" value="ENSSDUP00000029489.1"/>
    <property type="gene ID" value="ENSSDUG00000021250.1"/>
</dbReference>
<comment type="subcellular location">
    <subcellularLocation>
        <location evidence="1 8">Endoplasmic reticulum lumen</location>
    </subcellularLocation>
</comment>
<protein>
    <recommendedName>
        <fullName evidence="8">Torsin</fullName>
    </recommendedName>
</protein>
<feature type="chain" id="PRO_5017360444" description="Torsin" evidence="10">
    <location>
        <begin position="23"/>
        <end position="337"/>
    </location>
</feature>
<feature type="binding site" evidence="9">
    <location>
        <begin position="108"/>
        <end position="115"/>
    </location>
    <ligand>
        <name>ATP</name>
        <dbReference type="ChEBI" id="CHEBI:30616"/>
    </ligand>
</feature>